<dbReference type="AlphaFoldDB" id="A0A9P9BMY5"/>
<evidence type="ECO:0000313" key="1">
    <source>
        <dbReference type="EMBL" id="KAH7027161.1"/>
    </source>
</evidence>
<protein>
    <submittedName>
        <fullName evidence="1">Uncharacterized protein</fullName>
    </submittedName>
</protein>
<name>A0A9P9BMY5_9PEZI</name>
<dbReference type="GeneID" id="70186485"/>
<proteinExistence type="predicted"/>
<sequence length="154" mass="17169">MLKLLVHAVSAPYTPDSLNFSVLRGHKDAVLDPIGQSSSLRRRVLRDGCSVFFSQPFGNWRIVGNRVLKDSLSKEIFDERVCAESQQTFDNVYIARLDCNMKCCAAHPESINVKLSFCDEELDGCFPTFSNLGLYSISDEQSPSEVGVWKGPGF</sequence>
<reference evidence="1" key="1">
    <citation type="journal article" date="2021" name="Nat. Commun.">
        <title>Genetic determinants of endophytism in the Arabidopsis root mycobiome.</title>
        <authorList>
            <person name="Mesny F."/>
            <person name="Miyauchi S."/>
            <person name="Thiergart T."/>
            <person name="Pickel B."/>
            <person name="Atanasova L."/>
            <person name="Karlsson M."/>
            <person name="Huettel B."/>
            <person name="Barry K.W."/>
            <person name="Haridas S."/>
            <person name="Chen C."/>
            <person name="Bauer D."/>
            <person name="Andreopoulos W."/>
            <person name="Pangilinan J."/>
            <person name="LaButti K."/>
            <person name="Riley R."/>
            <person name="Lipzen A."/>
            <person name="Clum A."/>
            <person name="Drula E."/>
            <person name="Henrissat B."/>
            <person name="Kohler A."/>
            <person name="Grigoriev I.V."/>
            <person name="Martin F.M."/>
            <person name="Hacquard S."/>
        </authorList>
    </citation>
    <scope>NUCLEOTIDE SEQUENCE</scope>
    <source>
        <strain evidence="1">MPI-CAGE-CH-0230</strain>
    </source>
</reference>
<accession>A0A9P9BMY5</accession>
<organism evidence="1 2">
    <name type="scientific">Microdochium trichocladiopsis</name>
    <dbReference type="NCBI Taxonomy" id="1682393"/>
    <lineage>
        <taxon>Eukaryota</taxon>
        <taxon>Fungi</taxon>
        <taxon>Dikarya</taxon>
        <taxon>Ascomycota</taxon>
        <taxon>Pezizomycotina</taxon>
        <taxon>Sordariomycetes</taxon>
        <taxon>Xylariomycetidae</taxon>
        <taxon>Xylariales</taxon>
        <taxon>Microdochiaceae</taxon>
        <taxon>Microdochium</taxon>
    </lineage>
</organism>
<gene>
    <name evidence="1" type="ORF">B0I36DRAFT_350731</name>
</gene>
<dbReference type="Proteomes" id="UP000756346">
    <property type="component" value="Unassembled WGS sequence"/>
</dbReference>
<evidence type="ECO:0000313" key="2">
    <source>
        <dbReference type="Proteomes" id="UP000756346"/>
    </source>
</evidence>
<comment type="caution">
    <text evidence="1">The sequence shown here is derived from an EMBL/GenBank/DDBJ whole genome shotgun (WGS) entry which is preliminary data.</text>
</comment>
<dbReference type="EMBL" id="JAGTJQ010000007">
    <property type="protein sequence ID" value="KAH7027161.1"/>
    <property type="molecule type" value="Genomic_DNA"/>
</dbReference>
<dbReference type="RefSeq" id="XP_046009960.1">
    <property type="nucleotide sequence ID" value="XM_046156939.1"/>
</dbReference>
<keyword evidence="2" id="KW-1185">Reference proteome</keyword>